<dbReference type="Pfam" id="PF08241">
    <property type="entry name" value="Methyltransf_11"/>
    <property type="match status" value="1"/>
</dbReference>
<evidence type="ECO:0000313" key="4">
    <source>
        <dbReference type="EMBL" id="ACB94778.1"/>
    </source>
</evidence>
<dbReference type="PANTHER" id="PTHR13090">
    <property type="entry name" value="ARGININE-HYDROXYLASE NDUFAF5, MITOCHONDRIAL"/>
    <property type="match status" value="1"/>
</dbReference>
<dbReference type="PANTHER" id="PTHR13090:SF1">
    <property type="entry name" value="ARGININE-HYDROXYLASE NDUFAF5, MITOCHONDRIAL"/>
    <property type="match status" value="1"/>
</dbReference>
<dbReference type="OrthoDB" id="9793723at2"/>
<dbReference type="InterPro" id="IPR013216">
    <property type="entry name" value="Methyltransf_11"/>
</dbReference>
<dbReference type="KEGG" id="bid:Bind_1136"/>
<dbReference type="eggNOG" id="COG2226">
    <property type="taxonomic scope" value="Bacteria"/>
</dbReference>
<keyword evidence="2 4" id="KW-0808">Transferase</keyword>
<protein>
    <submittedName>
        <fullName evidence="4">Methyltransferase type 11</fullName>
    </submittedName>
</protein>
<dbReference type="HOGENOM" id="CLU_046586_0_3_5"/>
<dbReference type="RefSeq" id="WP_012384135.1">
    <property type="nucleotide sequence ID" value="NC_010581.1"/>
</dbReference>
<evidence type="ECO:0000313" key="5">
    <source>
        <dbReference type="Proteomes" id="UP000001695"/>
    </source>
</evidence>
<gene>
    <name evidence="4" type="ordered locus">Bind_1136</name>
</gene>
<evidence type="ECO:0000256" key="1">
    <source>
        <dbReference type="ARBA" id="ARBA00022603"/>
    </source>
</evidence>
<dbReference type="SUPFAM" id="SSF53335">
    <property type="entry name" value="S-adenosyl-L-methionine-dependent methyltransferases"/>
    <property type="match status" value="1"/>
</dbReference>
<dbReference type="GO" id="GO:0032259">
    <property type="term" value="P:methylation"/>
    <property type="evidence" value="ECO:0007669"/>
    <property type="project" value="UniProtKB-KW"/>
</dbReference>
<reference evidence="5" key="1">
    <citation type="submission" date="2008-03" db="EMBL/GenBank/DDBJ databases">
        <title>Complete sequence of chromosome of Beijerinckia indica subsp. indica ATCC 9039.</title>
        <authorList>
            <consortium name="US DOE Joint Genome Institute"/>
            <person name="Copeland A."/>
            <person name="Lucas S."/>
            <person name="Lapidus A."/>
            <person name="Glavina del Rio T."/>
            <person name="Dalin E."/>
            <person name="Tice H."/>
            <person name="Bruce D."/>
            <person name="Goodwin L."/>
            <person name="Pitluck S."/>
            <person name="LaButti K."/>
            <person name="Schmutz J."/>
            <person name="Larimer F."/>
            <person name="Land M."/>
            <person name="Hauser L."/>
            <person name="Kyrpides N."/>
            <person name="Mikhailova N."/>
            <person name="Dunfield P.F."/>
            <person name="Dedysh S.N."/>
            <person name="Liesack W."/>
            <person name="Saw J.H."/>
            <person name="Alam M."/>
            <person name="Chen Y."/>
            <person name="Murrell J.C."/>
            <person name="Richardson P."/>
        </authorList>
    </citation>
    <scope>NUCLEOTIDE SEQUENCE [LARGE SCALE GENOMIC DNA]</scope>
    <source>
        <strain evidence="5">ATCC 9039 / DSM 1715 / NCIMB 8712</strain>
    </source>
</reference>
<dbReference type="InterPro" id="IPR029063">
    <property type="entry name" value="SAM-dependent_MTases_sf"/>
</dbReference>
<evidence type="ECO:0000259" key="3">
    <source>
        <dbReference type="Pfam" id="PF08241"/>
    </source>
</evidence>
<organism evidence="4 5">
    <name type="scientific">Beijerinckia indica subsp. indica (strain ATCC 9039 / DSM 1715 / NCIMB 8712)</name>
    <dbReference type="NCBI Taxonomy" id="395963"/>
    <lineage>
        <taxon>Bacteria</taxon>
        <taxon>Pseudomonadati</taxon>
        <taxon>Pseudomonadota</taxon>
        <taxon>Alphaproteobacteria</taxon>
        <taxon>Hyphomicrobiales</taxon>
        <taxon>Beijerinckiaceae</taxon>
        <taxon>Beijerinckia</taxon>
    </lineage>
</organism>
<proteinExistence type="predicted"/>
<dbReference type="AlphaFoldDB" id="B2IJ15"/>
<dbReference type="Gene3D" id="3.40.50.150">
    <property type="entry name" value="Vaccinia Virus protein VP39"/>
    <property type="match status" value="1"/>
</dbReference>
<accession>B2IJ15</accession>
<dbReference type="GO" id="GO:0008757">
    <property type="term" value="F:S-adenosylmethionine-dependent methyltransferase activity"/>
    <property type="evidence" value="ECO:0007669"/>
    <property type="project" value="InterPro"/>
</dbReference>
<dbReference type="Proteomes" id="UP000001695">
    <property type="component" value="Chromosome"/>
</dbReference>
<evidence type="ECO:0000256" key="2">
    <source>
        <dbReference type="ARBA" id="ARBA00022679"/>
    </source>
</evidence>
<reference evidence="4 5" key="2">
    <citation type="journal article" date="2010" name="J. Bacteriol.">
        <title>Complete genome sequence of Beijerinckia indica subsp. indica.</title>
        <authorList>
            <person name="Tamas I."/>
            <person name="Dedysh S.N."/>
            <person name="Liesack W."/>
            <person name="Stott M.B."/>
            <person name="Alam M."/>
            <person name="Murrell J.C."/>
            <person name="Dunfield P.F."/>
        </authorList>
    </citation>
    <scope>NUCLEOTIDE SEQUENCE [LARGE SCALE GENOMIC DNA]</scope>
    <source>
        <strain evidence="5">ATCC 9039 / DSM 1715 / NCIMB 8712</strain>
    </source>
</reference>
<dbReference type="STRING" id="395963.Bind_1136"/>
<dbReference type="InterPro" id="IPR050602">
    <property type="entry name" value="Malonyl-ACP_OMT"/>
</dbReference>
<name>B2IJ15_BEII9</name>
<keyword evidence="5" id="KW-1185">Reference proteome</keyword>
<feature type="domain" description="Methyltransferase type 11" evidence="3">
    <location>
        <begin position="85"/>
        <end position="139"/>
    </location>
</feature>
<sequence>MIFDRGLIRRRLMRAAHREPSLFLLDYVVEDLCERLSFIKRSFTAIADIGTPAPVLAQALVRQYPEGKIVWMNPALPSDGKSFPKPQPYQQIVGDLEALPFGKEAFDLATSALALHYANDLPGILIQIRQSLKPDGLFLGCLLGGQTLHELRTCLATAESELCGGISPRVAPFADVRDMGGLLQRAGFALPVADSDVVCVRYQHLFALLADLRGMGATNSLEERLRKPTRRALFLRAAELYAERFSDPDGRIRATFELIYVSGWVPHESQQKPLRPGSAQMRLADVLPTKTYEPPKGT</sequence>
<dbReference type="EMBL" id="CP001016">
    <property type="protein sequence ID" value="ACB94778.1"/>
    <property type="molecule type" value="Genomic_DNA"/>
</dbReference>
<keyword evidence="1 4" id="KW-0489">Methyltransferase</keyword>